<dbReference type="PROSITE" id="PS51257">
    <property type="entry name" value="PROKAR_LIPOPROTEIN"/>
    <property type="match status" value="1"/>
</dbReference>
<name>E0RRQ5_WINT6</name>
<evidence type="ECO:0000313" key="3">
    <source>
        <dbReference type="EMBL" id="ADN03159.1"/>
    </source>
</evidence>
<evidence type="ECO:0000313" key="4">
    <source>
        <dbReference type="Proteomes" id="UP000001296"/>
    </source>
</evidence>
<protein>
    <recommendedName>
        <fullName evidence="2">NAD-dependent epimerase/dehydratase domain-containing protein</fullName>
    </recommendedName>
</protein>
<dbReference type="HOGENOM" id="CLU_065334_0_0_12"/>
<reference key="1">
    <citation type="submission" date="2009-08" db="EMBL/GenBank/DDBJ databases">
        <title>The genome sequence of Spirochaeta thermophila DSM6192.</title>
        <authorList>
            <person name="Angelov A."/>
            <person name="Mientus M."/>
            <person name="Wittenberg S."/>
            <person name="Lehmann R."/>
            <person name="Liesegang H."/>
            <person name="Daniel R."/>
            <person name="Liebl W."/>
        </authorList>
    </citation>
    <scope>NUCLEOTIDE SEQUENCE</scope>
    <source>
        <strain>DSM 6192</strain>
    </source>
</reference>
<dbReference type="eggNOG" id="COG0451">
    <property type="taxonomic scope" value="Bacteria"/>
</dbReference>
<accession>E0RRQ5</accession>
<dbReference type="Pfam" id="PF01370">
    <property type="entry name" value="Epimerase"/>
    <property type="match status" value="1"/>
</dbReference>
<dbReference type="EMBL" id="CP001698">
    <property type="protein sequence ID" value="ADN03159.1"/>
    <property type="molecule type" value="Genomic_DNA"/>
</dbReference>
<feature type="domain" description="NAD-dependent epimerase/dehydratase" evidence="2">
    <location>
        <begin position="3"/>
        <end position="210"/>
    </location>
</feature>
<gene>
    <name evidence="3" type="ordered locus">STHERM_c22320</name>
</gene>
<reference evidence="3 4" key="2">
    <citation type="journal article" date="2010" name="J. Bacteriol.">
        <title>Genome sequence of the polysaccharide-degrading, thermophilic anaerobe Spirochaeta thermophila DSM 6192.</title>
        <authorList>
            <person name="Angelov A."/>
            <person name="Liebl S."/>
            <person name="Ballschmiter M."/>
            <person name="Bomeke M."/>
            <person name="Lehmann R."/>
            <person name="Liesegang H."/>
            <person name="Daniel R."/>
            <person name="Liebl W."/>
        </authorList>
    </citation>
    <scope>NUCLEOTIDE SEQUENCE [LARGE SCALE GENOMIC DNA]</scope>
    <source>
        <strain evidence="4">ATCC 49972 / DSM 6192 / RI 19.B1</strain>
    </source>
</reference>
<proteinExistence type="inferred from homology"/>
<evidence type="ECO:0000256" key="1">
    <source>
        <dbReference type="ARBA" id="ARBA00007637"/>
    </source>
</evidence>
<dbReference type="Gene3D" id="3.40.50.720">
    <property type="entry name" value="NAD(P)-binding Rossmann-like Domain"/>
    <property type="match status" value="1"/>
</dbReference>
<dbReference type="PANTHER" id="PTHR43000">
    <property type="entry name" value="DTDP-D-GLUCOSE 4,6-DEHYDRATASE-RELATED"/>
    <property type="match status" value="1"/>
</dbReference>
<dbReference type="PaxDb" id="665571-STHERM_c22320"/>
<dbReference type="KEGG" id="sta:STHERM_c22320"/>
<dbReference type="AlphaFoldDB" id="E0RRQ5"/>
<comment type="similarity">
    <text evidence="1">Belongs to the NAD(P)-dependent epimerase/dehydratase family.</text>
</comment>
<dbReference type="InterPro" id="IPR036291">
    <property type="entry name" value="NAD(P)-bd_dom_sf"/>
</dbReference>
<dbReference type="Proteomes" id="UP000001296">
    <property type="component" value="Chromosome"/>
</dbReference>
<dbReference type="RefSeq" id="WP_013314997.1">
    <property type="nucleotide sequence ID" value="NC_014484.1"/>
</dbReference>
<sequence>MRILFIGGTGNISSACVREAPAEGVETWILVRGSSDRPVPEGARVLLGDITDKDSIRDLLRPYSFDVVVDWVAYTPRDVERDLELFEGRTQRYVFISSASVYRRPAPGVFHRESDPRGNPFWDYAREKIRGEDLLLEAAPSRGIQPLIVRPSHTIGEGWIPTSFGSRDFTVPARILRGKPIVIHDDGLALWTLTHAEDFARAFVPLILKPSLRHAAYHITSPFAYTWEEIHERLAEALGKRSRVVYVPSRHIARLLPRQGASLMGDKRYTTLFDTSRLREEVPDVQFRIPLEEMISRSLAWYERHPEKQCIDSRLDEAIDRLVALQDRVESLWKEGEGVRSEG</sequence>
<dbReference type="InterPro" id="IPR001509">
    <property type="entry name" value="Epimerase_deHydtase"/>
</dbReference>
<dbReference type="SUPFAM" id="SSF51735">
    <property type="entry name" value="NAD(P)-binding Rossmann-fold domains"/>
    <property type="match status" value="1"/>
</dbReference>
<evidence type="ECO:0000259" key="2">
    <source>
        <dbReference type="Pfam" id="PF01370"/>
    </source>
</evidence>
<organism evidence="3 4">
    <name type="scientific">Winmispira thermophila (strain ATCC 49972 / DSM 6192 / RI 19.B1)</name>
    <name type="common">Spirochaeta thermophila</name>
    <dbReference type="NCBI Taxonomy" id="665571"/>
    <lineage>
        <taxon>Bacteria</taxon>
        <taxon>Pseudomonadati</taxon>
        <taxon>Spirochaetota</taxon>
        <taxon>Spirochaetia</taxon>
        <taxon>Winmispirales</taxon>
        <taxon>Winmispiraceae</taxon>
        <taxon>Winmispira</taxon>
    </lineage>
</organism>